<dbReference type="PANTHER" id="PTHR10361">
    <property type="entry name" value="SODIUM-BILE ACID COTRANSPORTER"/>
    <property type="match status" value="1"/>
</dbReference>
<organism evidence="6 7">
    <name type="scientific">Imtechella halotolerans K1</name>
    <dbReference type="NCBI Taxonomy" id="946077"/>
    <lineage>
        <taxon>Bacteria</taxon>
        <taxon>Pseudomonadati</taxon>
        <taxon>Bacteroidota</taxon>
        <taxon>Flavobacteriia</taxon>
        <taxon>Flavobacteriales</taxon>
        <taxon>Flavobacteriaceae</taxon>
        <taxon>Imtechella</taxon>
    </lineage>
</organism>
<feature type="transmembrane region" description="Helical" evidence="5">
    <location>
        <begin position="109"/>
        <end position="131"/>
    </location>
</feature>
<feature type="transmembrane region" description="Helical" evidence="5">
    <location>
        <begin position="183"/>
        <end position="204"/>
    </location>
</feature>
<dbReference type="Gene3D" id="1.20.1530.20">
    <property type="match status" value="1"/>
</dbReference>
<evidence type="ECO:0000313" key="7">
    <source>
        <dbReference type="Proteomes" id="UP000005938"/>
    </source>
</evidence>
<evidence type="ECO:0000256" key="1">
    <source>
        <dbReference type="ARBA" id="ARBA00004141"/>
    </source>
</evidence>
<dbReference type="InterPro" id="IPR004710">
    <property type="entry name" value="Bilac:Na_transpt"/>
</dbReference>
<feature type="transmembrane region" description="Helical" evidence="5">
    <location>
        <begin position="16"/>
        <end position="37"/>
    </location>
</feature>
<keyword evidence="4 5" id="KW-0472">Membrane</keyword>
<dbReference type="EMBL" id="AJJU01000011">
    <property type="protein sequence ID" value="EID74356.1"/>
    <property type="molecule type" value="Genomic_DNA"/>
</dbReference>
<feature type="transmembrane region" description="Helical" evidence="5">
    <location>
        <begin position="78"/>
        <end position="97"/>
    </location>
</feature>
<dbReference type="InterPro" id="IPR002657">
    <property type="entry name" value="BilAc:Na_symport/Acr3"/>
</dbReference>
<evidence type="ECO:0000256" key="2">
    <source>
        <dbReference type="ARBA" id="ARBA00022692"/>
    </source>
</evidence>
<feature type="transmembrane region" description="Helical" evidence="5">
    <location>
        <begin position="245"/>
        <end position="266"/>
    </location>
</feature>
<sequence>MLTPLDQVTINFSTDALWGLNIALALVMYGVAMDISPSDFKQLLFRPKPIIVGLLSQFILLPLVTFMLIWILKPSPSIALGMILVAACPGGNISNFMTHLAGGNNALSVSLTAFATVLAIFFVPFNLELWGGMYPPTATLLKKVALHPMDIFWTIVFLLIVPLIFGMLTRYYAMRFVLKVAPYFKVGSIFVFVLLVILAFINNLEIFFSYIHYVFALVLVHNALAVFSGFSIAKLTGLSTRNTKTIAIETGIQNSGLGLLLIFTFFEGLGGMALVTAFWGIWHIFSGLLLAYIWSRSEAKKIPI</sequence>
<dbReference type="PATRIC" id="fig|946077.3.peg.1818"/>
<dbReference type="OrthoDB" id="9806785at2"/>
<dbReference type="STRING" id="946077.W5A_08979"/>
<protein>
    <submittedName>
        <fullName evidence="6">Putative Na+-dependent transporter</fullName>
    </submittedName>
</protein>
<reference evidence="6 7" key="1">
    <citation type="journal article" date="2012" name="J. Bacteriol.">
        <title>Genome Sequence of the Halotolerant Bacterium Imtechella halotolerans K1T.</title>
        <authorList>
            <person name="Kumar S."/>
            <person name="Vikram S."/>
            <person name="Subramanian S."/>
            <person name="Raghava G.P."/>
            <person name="Pinnaka A.K."/>
        </authorList>
    </citation>
    <scope>NUCLEOTIDE SEQUENCE [LARGE SCALE GENOMIC DNA]</scope>
    <source>
        <strain evidence="6 7">K1</strain>
    </source>
</reference>
<dbReference type="InterPro" id="IPR038770">
    <property type="entry name" value="Na+/solute_symporter_sf"/>
</dbReference>
<gene>
    <name evidence="6" type="ORF">W5A_08979</name>
</gene>
<comment type="caution">
    <text evidence="6">The sequence shown here is derived from an EMBL/GenBank/DDBJ whole genome shotgun (WGS) entry which is preliminary data.</text>
</comment>
<dbReference type="RefSeq" id="WP_008239685.1">
    <property type="nucleotide sequence ID" value="NZ_AJJU01000011.1"/>
</dbReference>
<dbReference type="PANTHER" id="PTHR10361:SF28">
    <property type="entry name" value="P3 PROTEIN-RELATED"/>
    <property type="match status" value="1"/>
</dbReference>
<evidence type="ECO:0000256" key="5">
    <source>
        <dbReference type="SAM" id="Phobius"/>
    </source>
</evidence>
<dbReference type="Pfam" id="PF01758">
    <property type="entry name" value="SBF"/>
    <property type="match status" value="1"/>
</dbReference>
<evidence type="ECO:0000256" key="4">
    <source>
        <dbReference type="ARBA" id="ARBA00023136"/>
    </source>
</evidence>
<dbReference type="eggNOG" id="COG0385">
    <property type="taxonomic scope" value="Bacteria"/>
</dbReference>
<dbReference type="Proteomes" id="UP000005938">
    <property type="component" value="Unassembled WGS sequence"/>
</dbReference>
<dbReference type="AlphaFoldDB" id="I0WD90"/>
<name>I0WD90_9FLAO</name>
<evidence type="ECO:0000313" key="6">
    <source>
        <dbReference type="EMBL" id="EID74356.1"/>
    </source>
</evidence>
<accession>I0WD90</accession>
<dbReference type="GO" id="GO:0016020">
    <property type="term" value="C:membrane"/>
    <property type="evidence" value="ECO:0007669"/>
    <property type="project" value="UniProtKB-SubCell"/>
</dbReference>
<feature type="transmembrane region" description="Helical" evidence="5">
    <location>
        <begin position="49"/>
        <end position="72"/>
    </location>
</feature>
<feature type="transmembrane region" description="Helical" evidence="5">
    <location>
        <begin position="151"/>
        <end position="171"/>
    </location>
</feature>
<keyword evidence="7" id="KW-1185">Reference proteome</keyword>
<feature type="transmembrane region" description="Helical" evidence="5">
    <location>
        <begin position="272"/>
        <end position="294"/>
    </location>
</feature>
<feature type="transmembrane region" description="Helical" evidence="5">
    <location>
        <begin position="210"/>
        <end position="233"/>
    </location>
</feature>
<keyword evidence="3 5" id="KW-1133">Transmembrane helix</keyword>
<evidence type="ECO:0000256" key="3">
    <source>
        <dbReference type="ARBA" id="ARBA00022989"/>
    </source>
</evidence>
<keyword evidence="2 5" id="KW-0812">Transmembrane</keyword>
<proteinExistence type="predicted"/>
<comment type="subcellular location">
    <subcellularLocation>
        <location evidence="1">Membrane</location>
        <topology evidence="1">Multi-pass membrane protein</topology>
    </subcellularLocation>
</comment>